<keyword evidence="2 15" id="KW-0963">Cytoplasm</keyword>
<dbReference type="PANTHER" id="PTHR30098">
    <property type="entry name" value="LEUCYL/PHENYLALANYL-TRNA--PROTEIN TRANSFERASE"/>
    <property type="match status" value="1"/>
</dbReference>
<protein>
    <recommendedName>
        <fullName evidence="11 15">Leucyl/phenylalanyl-tRNA--protein transferase</fullName>
        <ecNumber evidence="10 15">2.3.2.6</ecNumber>
    </recommendedName>
    <alternativeName>
        <fullName evidence="12 15">L/F-transferase</fullName>
    </alternativeName>
    <alternativeName>
        <fullName evidence="13 15">Leucyltransferase</fullName>
    </alternativeName>
    <alternativeName>
        <fullName evidence="14 15">Phenyalanyltransferase</fullName>
    </alternativeName>
</protein>
<sequence length="252" mass="28863">MPLPWLEQKEINFPPVEMALDEPNGLLAAGGQLSPEWLLCAYRQGIFPWFEAGQPILWWSPNPRLVLTPKTLKISKSLKKLLKKHNYQFSFDTSFTAVIDHCAESRRQGDGTWITKEMQAAYIALHEQGYAHSVEIWSDGALVGGLYGVALGKVFFGESMFSKRNNTSKLALVYLTKQLELWDFELIDCQVSSDHLFTLGALEIPRTEFLEKVNAFAQQEPHEANNEERHKSQDIIGNWSQRIDRVILQHEY</sequence>
<dbReference type="InterPro" id="IPR042221">
    <property type="entry name" value="Leu/Phe-tRNA_Trfase_N"/>
</dbReference>
<dbReference type="EC" id="2.3.2.6" evidence="10 15"/>
<gene>
    <name evidence="15" type="primary">aat</name>
    <name evidence="16" type="ORF">CNF02_00365</name>
</gene>
<evidence type="ECO:0000256" key="15">
    <source>
        <dbReference type="HAMAP-Rule" id="MF_00688"/>
    </source>
</evidence>
<evidence type="ECO:0000256" key="2">
    <source>
        <dbReference type="ARBA" id="ARBA00022490"/>
    </source>
</evidence>
<dbReference type="Gene3D" id="3.30.70.3550">
    <property type="entry name" value="Leucyl/phenylalanyl-tRNA-protein transferase, N-terminal domain"/>
    <property type="match status" value="1"/>
</dbReference>
<dbReference type="SUPFAM" id="SSF55729">
    <property type="entry name" value="Acyl-CoA N-acyltransferases (Nat)"/>
    <property type="match status" value="1"/>
</dbReference>
<dbReference type="Pfam" id="PF03588">
    <property type="entry name" value="Leu_Phe_trans"/>
    <property type="match status" value="1"/>
</dbReference>
<evidence type="ECO:0000256" key="11">
    <source>
        <dbReference type="ARBA" id="ARBA00074372"/>
    </source>
</evidence>
<dbReference type="Proteomes" id="UP000219329">
    <property type="component" value="Unassembled WGS sequence"/>
</dbReference>
<evidence type="ECO:0000256" key="10">
    <source>
        <dbReference type="ARBA" id="ARBA00066767"/>
    </source>
</evidence>
<dbReference type="HAMAP" id="MF_00688">
    <property type="entry name" value="Leu_Phe_trans"/>
    <property type="match status" value="1"/>
</dbReference>
<comment type="catalytic activity">
    <reaction evidence="7 15">
        <text>N-terminal L-lysyl-[protein] + L-leucyl-tRNA(Leu) = N-terminal L-leucyl-L-lysyl-[protein] + tRNA(Leu) + H(+)</text>
        <dbReference type="Rhea" id="RHEA:12340"/>
        <dbReference type="Rhea" id="RHEA-COMP:9613"/>
        <dbReference type="Rhea" id="RHEA-COMP:9622"/>
        <dbReference type="Rhea" id="RHEA-COMP:12670"/>
        <dbReference type="Rhea" id="RHEA-COMP:12671"/>
        <dbReference type="ChEBI" id="CHEBI:15378"/>
        <dbReference type="ChEBI" id="CHEBI:65249"/>
        <dbReference type="ChEBI" id="CHEBI:78442"/>
        <dbReference type="ChEBI" id="CHEBI:78494"/>
        <dbReference type="ChEBI" id="CHEBI:133043"/>
        <dbReference type="EC" id="2.3.2.6"/>
    </reaction>
</comment>
<evidence type="ECO:0000256" key="5">
    <source>
        <dbReference type="ARBA" id="ARBA00050607"/>
    </source>
</evidence>
<evidence type="ECO:0000256" key="12">
    <source>
        <dbReference type="ARBA" id="ARBA00077136"/>
    </source>
</evidence>
<evidence type="ECO:0000256" key="13">
    <source>
        <dbReference type="ARBA" id="ARBA00077165"/>
    </source>
</evidence>
<comment type="subcellular location">
    <subcellularLocation>
        <location evidence="1 15">Cytoplasm</location>
    </subcellularLocation>
</comment>
<proteinExistence type="inferred from homology"/>
<evidence type="ECO:0000256" key="6">
    <source>
        <dbReference type="ARBA" id="ARBA00050652"/>
    </source>
</evidence>
<evidence type="ECO:0000256" key="9">
    <source>
        <dbReference type="ARBA" id="ARBA00061535"/>
    </source>
</evidence>
<organism evidence="16 17">
    <name type="scientific">OM182 bacterium MED-G28</name>
    <dbReference type="NCBI Taxonomy" id="1986256"/>
    <lineage>
        <taxon>Bacteria</taxon>
        <taxon>Pseudomonadati</taxon>
        <taxon>Pseudomonadota</taxon>
        <taxon>Gammaproteobacteria</taxon>
        <taxon>OMG group</taxon>
        <taxon>OM182 clade</taxon>
    </lineage>
</organism>
<dbReference type="InterPro" id="IPR042203">
    <property type="entry name" value="Leu/Phe-tRNA_Trfase_C"/>
</dbReference>
<keyword evidence="4 15" id="KW-0012">Acyltransferase</keyword>
<evidence type="ECO:0000256" key="7">
    <source>
        <dbReference type="ARBA" id="ARBA00051538"/>
    </source>
</evidence>
<evidence type="ECO:0000256" key="14">
    <source>
        <dbReference type="ARBA" id="ARBA00083640"/>
    </source>
</evidence>
<comment type="catalytic activity">
    <reaction evidence="5 15">
        <text>L-phenylalanyl-tRNA(Phe) + an N-terminal L-alpha-aminoacyl-[protein] = an N-terminal L-phenylalanyl-L-alpha-aminoacyl-[protein] + tRNA(Phe)</text>
        <dbReference type="Rhea" id="RHEA:43632"/>
        <dbReference type="Rhea" id="RHEA-COMP:9668"/>
        <dbReference type="Rhea" id="RHEA-COMP:9699"/>
        <dbReference type="Rhea" id="RHEA-COMP:10636"/>
        <dbReference type="Rhea" id="RHEA-COMP:10637"/>
        <dbReference type="ChEBI" id="CHEBI:78442"/>
        <dbReference type="ChEBI" id="CHEBI:78531"/>
        <dbReference type="ChEBI" id="CHEBI:78597"/>
        <dbReference type="ChEBI" id="CHEBI:83561"/>
        <dbReference type="EC" id="2.3.2.6"/>
    </reaction>
</comment>
<dbReference type="InterPro" id="IPR016181">
    <property type="entry name" value="Acyl_CoA_acyltransferase"/>
</dbReference>
<comment type="function">
    <text evidence="8 15">Functions in the N-end rule pathway of protein degradation where it conjugates Leu, Phe and, less efficiently, Met from aminoacyl-tRNAs to the N-termini of proteins containing an N-terminal arginine or lysine.</text>
</comment>
<evidence type="ECO:0000256" key="8">
    <source>
        <dbReference type="ARBA" id="ARBA00054043"/>
    </source>
</evidence>
<accession>A0A2A5WGH0</accession>
<dbReference type="AlphaFoldDB" id="A0A2A5WGH0"/>
<evidence type="ECO:0000256" key="1">
    <source>
        <dbReference type="ARBA" id="ARBA00004496"/>
    </source>
</evidence>
<comment type="similarity">
    <text evidence="9 15">Belongs to the L/F-transferase family.</text>
</comment>
<evidence type="ECO:0000313" key="16">
    <source>
        <dbReference type="EMBL" id="PDH35216.1"/>
    </source>
</evidence>
<reference evidence="16 17" key="1">
    <citation type="submission" date="2017-08" db="EMBL/GenBank/DDBJ databases">
        <title>Fine stratification of microbial communities through a metagenomic profile of the photic zone.</title>
        <authorList>
            <person name="Haro-Moreno J.M."/>
            <person name="Lopez-Perez M."/>
            <person name="De La Torre J."/>
            <person name="Picazo A."/>
            <person name="Camacho A."/>
            <person name="Rodriguez-Valera F."/>
        </authorList>
    </citation>
    <scope>NUCLEOTIDE SEQUENCE [LARGE SCALE GENOMIC DNA]</scope>
    <source>
        <strain evidence="16">MED-G28</strain>
    </source>
</reference>
<dbReference type="GO" id="GO:0030163">
    <property type="term" value="P:protein catabolic process"/>
    <property type="evidence" value="ECO:0007669"/>
    <property type="project" value="UniProtKB-UniRule"/>
</dbReference>
<dbReference type="InterPro" id="IPR004616">
    <property type="entry name" value="Leu/Phe-tRNA_Trfase"/>
</dbReference>
<comment type="caution">
    <text evidence="16">The sequence shown here is derived from an EMBL/GenBank/DDBJ whole genome shotgun (WGS) entry which is preliminary data.</text>
</comment>
<dbReference type="GO" id="GO:0008914">
    <property type="term" value="F:leucyl-tRNA--protein transferase activity"/>
    <property type="evidence" value="ECO:0007669"/>
    <property type="project" value="UniProtKB-UniRule"/>
</dbReference>
<keyword evidence="3 15" id="KW-0808">Transferase</keyword>
<evidence type="ECO:0000313" key="17">
    <source>
        <dbReference type="Proteomes" id="UP000219329"/>
    </source>
</evidence>
<evidence type="ECO:0000256" key="4">
    <source>
        <dbReference type="ARBA" id="ARBA00023315"/>
    </source>
</evidence>
<dbReference type="GO" id="GO:0005737">
    <property type="term" value="C:cytoplasm"/>
    <property type="evidence" value="ECO:0007669"/>
    <property type="project" value="UniProtKB-SubCell"/>
</dbReference>
<dbReference type="NCBIfam" id="TIGR00667">
    <property type="entry name" value="aat"/>
    <property type="match status" value="1"/>
</dbReference>
<evidence type="ECO:0000256" key="3">
    <source>
        <dbReference type="ARBA" id="ARBA00022679"/>
    </source>
</evidence>
<name>A0A2A5WGH0_9GAMM</name>
<dbReference type="FunFam" id="3.40.630.70:FF:000001">
    <property type="entry name" value="Leucyl/phenylalanyl-tRNA--protein transferase"/>
    <property type="match status" value="1"/>
</dbReference>
<comment type="catalytic activity">
    <reaction evidence="6 15">
        <text>N-terminal L-arginyl-[protein] + L-leucyl-tRNA(Leu) = N-terminal L-leucyl-L-arginyl-[protein] + tRNA(Leu) + H(+)</text>
        <dbReference type="Rhea" id="RHEA:50416"/>
        <dbReference type="Rhea" id="RHEA-COMP:9613"/>
        <dbReference type="Rhea" id="RHEA-COMP:9622"/>
        <dbReference type="Rhea" id="RHEA-COMP:12672"/>
        <dbReference type="Rhea" id="RHEA-COMP:12673"/>
        <dbReference type="ChEBI" id="CHEBI:15378"/>
        <dbReference type="ChEBI" id="CHEBI:64719"/>
        <dbReference type="ChEBI" id="CHEBI:78442"/>
        <dbReference type="ChEBI" id="CHEBI:78494"/>
        <dbReference type="ChEBI" id="CHEBI:133044"/>
        <dbReference type="EC" id="2.3.2.6"/>
    </reaction>
</comment>
<dbReference type="PANTHER" id="PTHR30098:SF2">
    <property type="entry name" value="LEUCYL_PHENYLALANYL-TRNA--PROTEIN TRANSFERASE"/>
    <property type="match status" value="1"/>
</dbReference>
<dbReference type="EMBL" id="NTJZ01000001">
    <property type="protein sequence ID" value="PDH35216.1"/>
    <property type="molecule type" value="Genomic_DNA"/>
</dbReference>
<dbReference type="Gene3D" id="3.40.630.70">
    <property type="entry name" value="Leucyl/phenylalanyl-tRNA-protein transferase, C-terminal domain"/>
    <property type="match status" value="1"/>
</dbReference>
<dbReference type="FunFam" id="3.30.70.3550:FF:000001">
    <property type="entry name" value="Leucyl/phenylalanyl-tRNA--protein transferase"/>
    <property type="match status" value="1"/>
</dbReference>